<name>A0A6S7K2C0_PARCT</name>
<protein>
    <recommendedName>
        <fullName evidence="1">DUF6589 domain-containing protein</fullName>
    </recommendedName>
</protein>
<dbReference type="EMBL" id="CACRXK020021454">
    <property type="protein sequence ID" value="CAB4035870.1"/>
    <property type="molecule type" value="Genomic_DNA"/>
</dbReference>
<dbReference type="Proteomes" id="UP001152795">
    <property type="component" value="Unassembled WGS sequence"/>
</dbReference>
<evidence type="ECO:0000259" key="1">
    <source>
        <dbReference type="Pfam" id="PF20231"/>
    </source>
</evidence>
<accession>A0A6S7K2C0</accession>
<dbReference type="Pfam" id="PF20231">
    <property type="entry name" value="DUF6589"/>
    <property type="match status" value="1"/>
</dbReference>
<dbReference type="AlphaFoldDB" id="A0A6S7K2C0"/>
<feature type="domain" description="DUF6589" evidence="1">
    <location>
        <begin position="69"/>
        <end position="204"/>
    </location>
</feature>
<keyword evidence="3" id="KW-1185">Reference proteome</keyword>
<evidence type="ECO:0000313" key="2">
    <source>
        <dbReference type="EMBL" id="CAB4035870.1"/>
    </source>
</evidence>
<comment type="caution">
    <text evidence="2">The sequence shown here is derived from an EMBL/GenBank/DDBJ whole genome shotgun (WGS) entry which is preliminary data.</text>
</comment>
<organism evidence="2 3">
    <name type="scientific">Paramuricea clavata</name>
    <name type="common">Red gorgonian</name>
    <name type="synonym">Violescent sea-whip</name>
    <dbReference type="NCBI Taxonomy" id="317549"/>
    <lineage>
        <taxon>Eukaryota</taxon>
        <taxon>Metazoa</taxon>
        <taxon>Cnidaria</taxon>
        <taxon>Anthozoa</taxon>
        <taxon>Octocorallia</taxon>
        <taxon>Malacalcyonacea</taxon>
        <taxon>Plexauridae</taxon>
        <taxon>Paramuricea</taxon>
    </lineage>
</organism>
<reference evidence="2" key="1">
    <citation type="submission" date="2020-04" db="EMBL/GenBank/DDBJ databases">
        <authorList>
            <person name="Alioto T."/>
            <person name="Alioto T."/>
            <person name="Gomez Garrido J."/>
        </authorList>
    </citation>
    <scope>NUCLEOTIDE SEQUENCE</scope>
    <source>
        <strain evidence="2">A484AB</strain>
    </source>
</reference>
<dbReference type="OrthoDB" id="5984493at2759"/>
<gene>
    <name evidence="2" type="ORF">PACLA_8A067026</name>
</gene>
<evidence type="ECO:0000313" key="3">
    <source>
        <dbReference type="Proteomes" id="UP001152795"/>
    </source>
</evidence>
<sequence>MSSVDDKPTIHEFPKDIIHGTDEQKKNYFDEVFGIFVQKYVLQIDPLTDYDVNDDHIKNYGLCTIFLKMLILQMKDTARKGDGERNLINQKFLLSVFKLLGSYSKYAIEMFVSIAQIECLLTPRLSQQFKWGFFVNWKGGTGNNIENDLAQEITNKLSKNIVQRMGPNKTLSSINKVSKAMSGISMIKEQFDKTVGVAKESVQHAIRRKMREA</sequence>
<proteinExistence type="predicted"/>
<dbReference type="InterPro" id="IPR046496">
    <property type="entry name" value="DUF6589"/>
</dbReference>